<feature type="non-terminal residue" evidence="5">
    <location>
        <position position="278"/>
    </location>
</feature>
<organism evidence="5 6">
    <name type="scientific">Aspergillus fijiensis CBS 313.89</name>
    <dbReference type="NCBI Taxonomy" id="1448319"/>
    <lineage>
        <taxon>Eukaryota</taxon>
        <taxon>Fungi</taxon>
        <taxon>Dikarya</taxon>
        <taxon>Ascomycota</taxon>
        <taxon>Pezizomycotina</taxon>
        <taxon>Eurotiomycetes</taxon>
        <taxon>Eurotiomycetidae</taxon>
        <taxon>Eurotiales</taxon>
        <taxon>Aspergillaceae</taxon>
        <taxon>Aspergillus</taxon>
    </lineage>
</organism>
<dbReference type="InterPro" id="IPR027417">
    <property type="entry name" value="P-loop_NTPase"/>
</dbReference>
<evidence type="ECO:0000313" key="5">
    <source>
        <dbReference type="EMBL" id="RAK73813.1"/>
    </source>
</evidence>
<dbReference type="SUPFAM" id="SSF52540">
    <property type="entry name" value="P-loop containing nucleoside triphosphate hydrolases"/>
    <property type="match status" value="1"/>
</dbReference>
<dbReference type="VEuPathDB" id="FungiDB:BO72DRAFT_411750"/>
<dbReference type="RefSeq" id="XP_040797823.1">
    <property type="nucleotide sequence ID" value="XM_040942466.1"/>
</dbReference>
<dbReference type="InterPro" id="IPR001977">
    <property type="entry name" value="Depp_CoAkinase"/>
</dbReference>
<dbReference type="FunFam" id="3.40.50.300:FF:001227">
    <property type="entry name" value="Dephospho-CoA kinase CAB5"/>
    <property type="match status" value="1"/>
</dbReference>
<dbReference type="EMBL" id="KZ824675">
    <property type="protein sequence ID" value="RAK73813.1"/>
    <property type="molecule type" value="Genomic_DNA"/>
</dbReference>
<feature type="region of interest" description="Disordered" evidence="3">
    <location>
        <begin position="63"/>
        <end position="90"/>
    </location>
</feature>
<name>A0A8G1RJF4_9EURO</name>
<gene>
    <name evidence="5" type="ORF">BO72DRAFT_411750</name>
</gene>
<keyword evidence="4" id="KW-1133">Transmembrane helix</keyword>
<dbReference type="AlphaFoldDB" id="A0A8G1RJF4"/>
<dbReference type="Gene3D" id="3.40.50.300">
    <property type="entry name" value="P-loop containing nucleotide triphosphate hydrolases"/>
    <property type="match status" value="1"/>
</dbReference>
<dbReference type="GO" id="GO:0004140">
    <property type="term" value="F:dephospho-CoA kinase activity"/>
    <property type="evidence" value="ECO:0007669"/>
    <property type="project" value="InterPro"/>
</dbReference>
<dbReference type="GO" id="GO:0005524">
    <property type="term" value="F:ATP binding"/>
    <property type="evidence" value="ECO:0007669"/>
    <property type="project" value="UniProtKB-KW"/>
</dbReference>
<protein>
    <submittedName>
        <fullName evidence="5">Putative dephospho-CoA kinase</fullName>
    </submittedName>
</protein>
<dbReference type="GeneID" id="63859799"/>
<accession>A0A8G1RJF4</accession>
<dbReference type="NCBIfam" id="TIGR00152">
    <property type="entry name" value="dephospho-CoA kinase"/>
    <property type="match status" value="1"/>
</dbReference>
<keyword evidence="5" id="KW-0808">Transferase</keyword>
<evidence type="ECO:0000256" key="3">
    <source>
        <dbReference type="SAM" id="MobiDB-lite"/>
    </source>
</evidence>
<evidence type="ECO:0000256" key="2">
    <source>
        <dbReference type="ARBA" id="ARBA00022840"/>
    </source>
</evidence>
<dbReference type="HAMAP" id="MF_00376">
    <property type="entry name" value="Dephospho_CoA_kinase"/>
    <property type="match status" value="1"/>
</dbReference>
<dbReference type="Proteomes" id="UP000249789">
    <property type="component" value="Unassembled WGS sequence"/>
</dbReference>
<dbReference type="PANTHER" id="PTHR10695">
    <property type="entry name" value="DEPHOSPHO-COA KINASE-RELATED"/>
    <property type="match status" value="1"/>
</dbReference>
<keyword evidence="6" id="KW-1185">Reference proteome</keyword>
<keyword evidence="5" id="KW-0418">Kinase</keyword>
<keyword evidence="4" id="KW-0812">Transmembrane</keyword>
<dbReference type="Pfam" id="PF01121">
    <property type="entry name" value="CoaE"/>
    <property type="match status" value="2"/>
</dbReference>
<keyword evidence="4" id="KW-0472">Membrane</keyword>
<evidence type="ECO:0000256" key="1">
    <source>
        <dbReference type="ARBA" id="ARBA00022741"/>
    </source>
</evidence>
<feature type="compositionally biased region" description="Low complexity" evidence="3">
    <location>
        <begin position="69"/>
        <end position="84"/>
    </location>
</feature>
<reference evidence="5 6" key="1">
    <citation type="submission" date="2018-02" db="EMBL/GenBank/DDBJ databases">
        <title>The genomes of Aspergillus section Nigri reveals drivers in fungal speciation.</title>
        <authorList>
            <consortium name="DOE Joint Genome Institute"/>
            <person name="Vesth T.C."/>
            <person name="Nybo J."/>
            <person name="Theobald S."/>
            <person name="Brandl J."/>
            <person name="Frisvad J.C."/>
            <person name="Nielsen K.F."/>
            <person name="Lyhne E.K."/>
            <person name="Kogle M.E."/>
            <person name="Kuo A."/>
            <person name="Riley R."/>
            <person name="Clum A."/>
            <person name="Nolan M."/>
            <person name="Lipzen A."/>
            <person name="Salamov A."/>
            <person name="Henrissat B."/>
            <person name="Wiebenga A."/>
            <person name="De vries R.P."/>
            <person name="Grigoriev I.V."/>
            <person name="Mortensen U.H."/>
            <person name="Andersen M.R."/>
            <person name="Baker S.E."/>
        </authorList>
    </citation>
    <scope>NUCLEOTIDE SEQUENCE [LARGE SCALE GENOMIC DNA]</scope>
    <source>
        <strain evidence="5 6">CBS 313.89</strain>
    </source>
</reference>
<dbReference type="PROSITE" id="PS51219">
    <property type="entry name" value="DPCK"/>
    <property type="match status" value="1"/>
</dbReference>
<dbReference type="PANTHER" id="PTHR10695:SF46">
    <property type="entry name" value="BIFUNCTIONAL COENZYME A SYNTHASE-RELATED"/>
    <property type="match status" value="1"/>
</dbReference>
<dbReference type="CDD" id="cd02022">
    <property type="entry name" value="DPCK"/>
    <property type="match status" value="1"/>
</dbReference>
<feature type="transmembrane region" description="Helical" evidence="4">
    <location>
        <begin position="242"/>
        <end position="262"/>
    </location>
</feature>
<dbReference type="GO" id="GO:0015937">
    <property type="term" value="P:coenzyme A biosynthetic process"/>
    <property type="evidence" value="ECO:0007669"/>
    <property type="project" value="InterPro"/>
</dbReference>
<proteinExistence type="inferred from homology"/>
<evidence type="ECO:0000313" key="6">
    <source>
        <dbReference type="Proteomes" id="UP000249789"/>
    </source>
</evidence>
<keyword evidence="1" id="KW-0547">Nucleotide-binding</keyword>
<keyword evidence="2" id="KW-0067">ATP-binding</keyword>
<dbReference type="OrthoDB" id="247245at2759"/>
<sequence>MLIIGLTGSIATGKSTVSSLLSSPPYSLPIIDTDLLARKVVEPGTEGYKAIVNYFGPTTPDLLLPPSPDSSSSSSPNDTLPPTSESAPRPLNRLALGRRVFGTTEDRKRDRMILNKIVHPLVRREVYKALAYYYVRGHWAVVLDVPLLFESGMDLICGTVVVVGVRDPAVQMQRLRARDPHLSVEEAENRVRSQGDVVSKAARAEWRGQRRGLVVWNDGDKKQLEGEVRRALDVVQASSPRWWAWVLLVLPPVGVVAAVWNLGVNFWGRRGWEAGERE</sequence>
<evidence type="ECO:0000256" key="4">
    <source>
        <dbReference type="SAM" id="Phobius"/>
    </source>
</evidence>